<sequence>MVVCSYWLRGNCRYGDNCRNEHPVANQNRFGVFGSPSGSSTTSTTTNANTYDVTSDGIVLDLTEDRPPWIFSAYGPGRNAPAQLFGGAQVEQSFEELRLHYYKAVAAGNPQAAINDIDTLYRQVQQQMETAVKSPQDAVQFVLQARQQHPNRTDNCTNNTLHPSPGVFDVGKQRGSQPQPASLSAPSIGGFGQPSQPAAANAFGAASGAPAPAPSNLFARPAGGSTFGQPSQLGGGASMMGNSSTTSSFEKTAAPVFGQAGGGTGGFGQPSTLGQKPAGFGGFGQPSALGQNPAGFGGFGQPSQLGSAGGASGGGFSKFAAATPASGSAFGQPPQTQTAAASAAPAPNGFGGASTFGQATSLGPKPSPFAATAPTTTTTTTTNNAPANLFGQPASAASTSTAPANPFAAASPAGSNPFQNALQTAALANPFTTASTTNAAAPPAFSQPNGGFQKASPSSFGQPAIAITAPAAAGTAVNHQAAAPNTYGPHAAKQHPALDTYAKRDPINPARLISFQGRPVTYQVPKDSADNGVEIPTIPRPSDGKPAKIWFPGGAPAYNADTEARPRSLYTAASSAIQAQYETFAKTGRFAAGQMPETPPLREWCRWDF</sequence>
<comment type="caution">
    <text evidence="7">The sequence shown here is derived from an EMBL/GenBank/DDBJ whole genome shotgun (WGS) entry which is preliminary data.</text>
</comment>
<evidence type="ECO:0000313" key="7">
    <source>
        <dbReference type="EMBL" id="CAK7271291.1"/>
    </source>
</evidence>
<dbReference type="PANTHER" id="PTHR21099:SF2">
    <property type="entry name" value="SI:CH211-113E8.11"/>
    <property type="match status" value="1"/>
</dbReference>
<dbReference type="Pfam" id="PF18044">
    <property type="entry name" value="zf-CCCH_4"/>
    <property type="match status" value="1"/>
</dbReference>
<name>A0ABP0DWM6_9PEZI</name>
<evidence type="ECO:0000256" key="4">
    <source>
        <dbReference type="PROSITE-ProRule" id="PRU00723"/>
    </source>
</evidence>
<evidence type="ECO:0000256" key="1">
    <source>
        <dbReference type="ARBA" id="ARBA00022723"/>
    </source>
</evidence>
<feature type="domain" description="C3H1-type" evidence="6">
    <location>
        <begin position="1"/>
        <end position="25"/>
    </location>
</feature>
<dbReference type="PROSITE" id="PS50103">
    <property type="entry name" value="ZF_C3H1"/>
    <property type="match status" value="1"/>
</dbReference>
<protein>
    <recommendedName>
        <fullName evidence="6">C3H1-type domain-containing protein</fullName>
    </recommendedName>
</protein>
<dbReference type="SMART" id="SM00356">
    <property type="entry name" value="ZnF_C3H1"/>
    <property type="match status" value="1"/>
</dbReference>
<feature type="compositionally biased region" description="Polar residues" evidence="5">
    <location>
        <begin position="150"/>
        <end position="162"/>
    </location>
</feature>
<feature type="compositionally biased region" description="Gly residues" evidence="5">
    <location>
        <begin position="259"/>
        <end position="268"/>
    </location>
</feature>
<feature type="region of interest" description="Disordered" evidence="5">
    <location>
        <begin position="150"/>
        <end position="210"/>
    </location>
</feature>
<feature type="region of interest" description="Disordered" evidence="5">
    <location>
        <begin position="324"/>
        <end position="411"/>
    </location>
</feature>
<accession>A0ABP0DWM6</accession>
<feature type="region of interest" description="Disordered" evidence="5">
    <location>
        <begin position="224"/>
        <end position="311"/>
    </location>
</feature>
<feature type="zinc finger region" description="C3H1-type" evidence="4">
    <location>
        <begin position="1"/>
        <end position="25"/>
    </location>
</feature>
<evidence type="ECO:0000259" key="6">
    <source>
        <dbReference type="PROSITE" id="PS50103"/>
    </source>
</evidence>
<dbReference type="InterPro" id="IPR041367">
    <property type="entry name" value="Znf-CCCH_4"/>
</dbReference>
<feature type="region of interest" description="Disordered" evidence="5">
    <location>
        <begin position="523"/>
        <end position="547"/>
    </location>
</feature>
<keyword evidence="1 4" id="KW-0479">Metal-binding</keyword>
<evidence type="ECO:0000256" key="5">
    <source>
        <dbReference type="SAM" id="MobiDB-lite"/>
    </source>
</evidence>
<dbReference type="Proteomes" id="UP001642501">
    <property type="component" value="Unassembled WGS sequence"/>
</dbReference>
<evidence type="ECO:0000256" key="3">
    <source>
        <dbReference type="ARBA" id="ARBA00022833"/>
    </source>
</evidence>
<evidence type="ECO:0000313" key="8">
    <source>
        <dbReference type="Proteomes" id="UP001642501"/>
    </source>
</evidence>
<reference evidence="7 8" key="1">
    <citation type="submission" date="2024-01" db="EMBL/GenBank/DDBJ databases">
        <authorList>
            <person name="Allen C."/>
            <person name="Tagirdzhanova G."/>
        </authorList>
    </citation>
    <scope>NUCLEOTIDE SEQUENCE [LARGE SCALE GENOMIC DNA]</scope>
    <source>
        <strain evidence="7 8">CBS 573.63</strain>
    </source>
</reference>
<evidence type="ECO:0000256" key="2">
    <source>
        <dbReference type="ARBA" id="ARBA00022771"/>
    </source>
</evidence>
<gene>
    <name evidence="7" type="ORF">SEPCBS57363_004540</name>
</gene>
<feature type="compositionally biased region" description="Polar residues" evidence="5">
    <location>
        <begin position="240"/>
        <end position="250"/>
    </location>
</feature>
<keyword evidence="3 4" id="KW-0862">Zinc</keyword>
<keyword evidence="2 4" id="KW-0863">Zinc-finger</keyword>
<proteinExistence type="predicted"/>
<dbReference type="EMBL" id="CAWUOM010000086">
    <property type="protein sequence ID" value="CAK7271291.1"/>
    <property type="molecule type" value="Genomic_DNA"/>
</dbReference>
<feature type="compositionally biased region" description="Low complexity" evidence="5">
    <location>
        <begin position="370"/>
        <end position="411"/>
    </location>
</feature>
<keyword evidence="8" id="KW-1185">Reference proteome</keyword>
<organism evidence="7 8">
    <name type="scientific">Sporothrix epigloea</name>
    <dbReference type="NCBI Taxonomy" id="1892477"/>
    <lineage>
        <taxon>Eukaryota</taxon>
        <taxon>Fungi</taxon>
        <taxon>Dikarya</taxon>
        <taxon>Ascomycota</taxon>
        <taxon>Pezizomycotina</taxon>
        <taxon>Sordariomycetes</taxon>
        <taxon>Sordariomycetidae</taxon>
        <taxon>Ophiostomatales</taxon>
        <taxon>Ophiostomataceae</taxon>
        <taxon>Sporothrix</taxon>
    </lineage>
</organism>
<feature type="compositionally biased region" description="Low complexity" evidence="5">
    <location>
        <begin position="176"/>
        <end position="187"/>
    </location>
</feature>
<dbReference type="Gene3D" id="4.10.1000.10">
    <property type="entry name" value="Zinc finger, CCCH-type"/>
    <property type="match status" value="1"/>
</dbReference>
<feature type="compositionally biased region" description="Low complexity" evidence="5">
    <location>
        <begin position="197"/>
        <end position="210"/>
    </location>
</feature>
<dbReference type="CDD" id="cd23954">
    <property type="entry name" value="AMO1_CTD"/>
    <property type="match status" value="1"/>
</dbReference>
<dbReference type="InterPro" id="IPR000571">
    <property type="entry name" value="Znf_CCCH"/>
</dbReference>
<dbReference type="PANTHER" id="PTHR21099">
    <property type="entry name" value="RAD201"/>
    <property type="match status" value="1"/>
</dbReference>
<feature type="compositionally biased region" description="Low complexity" evidence="5">
    <location>
        <begin position="329"/>
        <end position="348"/>
    </location>
</feature>